<dbReference type="AlphaFoldDB" id="A0ABD0JXX0"/>
<dbReference type="Gene3D" id="3.60.10.10">
    <property type="entry name" value="Endonuclease/exonuclease/phosphatase"/>
    <property type="match status" value="1"/>
</dbReference>
<protein>
    <recommendedName>
        <fullName evidence="3">Endonuclease/exonuclease/phosphatase domain-containing protein</fullName>
    </recommendedName>
</protein>
<accession>A0ABD0JXX0</accession>
<dbReference type="InterPro" id="IPR036691">
    <property type="entry name" value="Endo/exonu/phosph_ase_sf"/>
</dbReference>
<keyword evidence="2" id="KW-1185">Reference proteome</keyword>
<name>A0ABD0JXX0_9CAEN</name>
<sequence>MPFVRNVSVGGYRNFLSFIFDTRLLDSSSDVLFVCAYVPPECSRFYSVFDIDNGIELLEDYLIDCMQITGVMPILLCGDLNSRTSSICPEYYDESDLLDCVSSSDDVQFKRQSEDSTLNTYGKNMLNMCSSFGLCIINGVCNGDQYGHYTYISEMGNSVNDYFLLSFELFDSIRQSCFLQVDERIDCQHLPLMLDIESPGNPMQTSIDEDENAEPFEKLVWSDKFEQKFRDEVKSKSFQEKLKVAMEMIEVNVD</sequence>
<gene>
    <name evidence="1" type="ORF">BaRGS_00029153</name>
</gene>
<reference evidence="1 2" key="1">
    <citation type="journal article" date="2023" name="Sci. Data">
        <title>Genome assembly of the Korean intertidal mud-creeper Batillaria attramentaria.</title>
        <authorList>
            <person name="Patra A.K."/>
            <person name="Ho P.T."/>
            <person name="Jun S."/>
            <person name="Lee S.J."/>
            <person name="Kim Y."/>
            <person name="Won Y.J."/>
        </authorList>
    </citation>
    <scope>NUCLEOTIDE SEQUENCE [LARGE SCALE GENOMIC DNA]</scope>
    <source>
        <strain evidence="1">Wonlab-2016</strain>
    </source>
</reference>
<evidence type="ECO:0008006" key="3">
    <source>
        <dbReference type="Google" id="ProtNLM"/>
    </source>
</evidence>
<comment type="caution">
    <text evidence="1">The sequence shown here is derived from an EMBL/GenBank/DDBJ whole genome shotgun (WGS) entry which is preliminary data.</text>
</comment>
<proteinExistence type="predicted"/>
<dbReference type="Proteomes" id="UP001519460">
    <property type="component" value="Unassembled WGS sequence"/>
</dbReference>
<evidence type="ECO:0000313" key="2">
    <source>
        <dbReference type="Proteomes" id="UP001519460"/>
    </source>
</evidence>
<dbReference type="EMBL" id="JACVVK020000299">
    <property type="protein sequence ID" value="KAK7479604.1"/>
    <property type="molecule type" value="Genomic_DNA"/>
</dbReference>
<dbReference type="SUPFAM" id="SSF56219">
    <property type="entry name" value="DNase I-like"/>
    <property type="match status" value="1"/>
</dbReference>
<evidence type="ECO:0000313" key="1">
    <source>
        <dbReference type="EMBL" id="KAK7479604.1"/>
    </source>
</evidence>
<organism evidence="1 2">
    <name type="scientific">Batillaria attramentaria</name>
    <dbReference type="NCBI Taxonomy" id="370345"/>
    <lineage>
        <taxon>Eukaryota</taxon>
        <taxon>Metazoa</taxon>
        <taxon>Spiralia</taxon>
        <taxon>Lophotrochozoa</taxon>
        <taxon>Mollusca</taxon>
        <taxon>Gastropoda</taxon>
        <taxon>Caenogastropoda</taxon>
        <taxon>Sorbeoconcha</taxon>
        <taxon>Cerithioidea</taxon>
        <taxon>Batillariidae</taxon>
        <taxon>Batillaria</taxon>
    </lineage>
</organism>